<protein>
    <submittedName>
        <fullName evidence="1">Uncharacterized protein</fullName>
    </submittedName>
</protein>
<feature type="non-terminal residue" evidence="1">
    <location>
        <position position="33"/>
    </location>
</feature>
<dbReference type="AlphaFoldDB" id="A0A8T4GHV3"/>
<comment type="caution">
    <text evidence="1">The sequence shown here is derived from an EMBL/GenBank/DDBJ whole genome shotgun (WGS) entry which is preliminary data.</text>
</comment>
<gene>
    <name evidence="1" type="ORF">J2751_003169</name>
</gene>
<reference evidence="1" key="1">
    <citation type="submission" date="2021-03" db="EMBL/GenBank/DDBJ databases">
        <title>Genomic Encyclopedia of Type Strains, Phase IV (KMG-IV): sequencing the most valuable type-strain genomes for metagenomic binning, comparative biology and taxonomic classification.</title>
        <authorList>
            <person name="Goeker M."/>
        </authorList>
    </citation>
    <scope>NUCLEOTIDE SEQUENCE</scope>
    <source>
        <strain evidence="1">DSM 23564</strain>
    </source>
</reference>
<accession>A0A8T4GHV3</accession>
<proteinExistence type="predicted"/>
<evidence type="ECO:0000313" key="2">
    <source>
        <dbReference type="Proteomes" id="UP000823588"/>
    </source>
</evidence>
<organism evidence="1 2">
    <name type="scientific">Halorubrum alkaliphilum</name>
    <dbReference type="NCBI Taxonomy" id="261290"/>
    <lineage>
        <taxon>Archaea</taxon>
        <taxon>Methanobacteriati</taxon>
        <taxon>Methanobacteriota</taxon>
        <taxon>Stenosarchaea group</taxon>
        <taxon>Halobacteria</taxon>
        <taxon>Halobacteriales</taxon>
        <taxon>Haloferacaceae</taxon>
        <taxon>Halorubrum</taxon>
    </lineage>
</organism>
<sequence length="33" mass="4141">MYRRTQYKPLTEHIPNQQTAMEYSHRYHAYPTQ</sequence>
<keyword evidence="2" id="KW-1185">Reference proteome</keyword>
<dbReference type="Proteomes" id="UP000823588">
    <property type="component" value="Unassembled WGS sequence"/>
</dbReference>
<dbReference type="EMBL" id="JAGGKQ010000049">
    <property type="protein sequence ID" value="MBP1924118.1"/>
    <property type="molecule type" value="Genomic_DNA"/>
</dbReference>
<evidence type="ECO:0000313" key="1">
    <source>
        <dbReference type="EMBL" id="MBP1924118.1"/>
    </source>
</evidence>
<name>A0A8T4GHV3_9EURY</name>